<keyword evidence="3" id="KW-1185">Reference proteome</keyword>
<dbReference type="Proteomes" id="UP000000311">
    <property type="component" value="Unassembled WGS sequence"/>
</dbReference>
<proteinExistence type="predicted"/>
<feature type="region of interest" description="Disordered" evidence="1">
    <location>
        <begin position="1"/>
        <end position="22"/>
    </location>
</feature>
<sequence length="278" mass="31207">MTLNKETKRSTKKVAKSKHKANCIDESANVLQQGNLAKECKQEAERQKSSGVKRPASKESSSKDVDNSSGKLELRASFRRKFGALLKGSADLPAAINRGLQPIRRSLSFSKDLHRSHESSKPYRTSSVQWYNSLSSLAEDERVDVVDDYKSAGTFEEDVFDGRVQVTRTRSLMEKNPATNFRRRVNTLSHPAAPPYGRHSDYYHSNIDLTNLPYEASSLPALSRSVIDIDDNETKLSLEQQVRNEPGNLRSSVRKLSPLGNFIKQHLVSLFFSFSSSN</sequence>
<feature type="compositionally biased region" description="Basic and acidic residues" evidence="1">
    <location>
        <begin position="38"/>
        <end position="48"/>
    </location>
</feature>
<feature type="compositionally biased region" description="Basic residues" evidence="1">
    <location>
        <begin position="10"/>
        <end position="21"/>
    </location>
</feature>
<dbReference type="AlphaFoldDB" id="E2AF31"/>
<feature type="region of interest" description="Disordered" evidence="1">
    <location>
        <begin position="38"/>
        <end position="70"/>
    </location>
</feature>
<dbReference type="OMA" id="TSSVQWY"/>
<evidence type="ECO:0000313" key="2">
    <source>
        <dbReference type="EMBL" id="EFN67986.1"/>
    </source>
</evidence>
<evidence type="ECO:0000313" key="3">
    <source>
        <dbReference type="Proteomes" id="UP000000311"/>
    </source>
</evidence>
<dbReference type="OrthoDB" id="5585231at2759"/>
<organism evidence="3">
    <name type="scientific">Camponotus floridanus</name>
    <name type="common">Florida carpenter ant</name>
    <dbReference type="NCBI Taxonomy" id="104421"/>
    <lineage>
        <taxon>Eukaryota</taxon>
        <taxon>Metazoa</taxon>
        <taxon>Ecdysozoa</taxon>
        <taxon>Arthropoda</taxon>
        <taxon>Hexapoda</taxon>
        <taxon>Insecta</taxon>
        <taxon>Pterygota</taxon>
        <taxon>Neoptera</taxon>
        <taxon>Endopterygota</taxon>
        <taxon>Hymenoptera</taxon>
        <taxon>Apocrita</taxon>
        <taxon>Aculeata</taxon>
        <taxon>Formicoidea</taxon>
        <taxon>Formicidae</taxon>
        <taxon>Formicinae</taxon>
        <taxon>Camponotus</taxon>
    </lineage>
</organism>
<dbReference type="STRING" id="104421.E2AF31"/>
<evidence type="ECO:0000256" key="1">
    <source>
        <dbReference type="SAM" id="MobiDB-lite"/>
    </source>
</evidence>
<gene>
    <name evidence="2" type="ORF">EAG_10524</name>
</gene>
<dbReference type="EMBL" id="GL438984">
    <property type="protein sequence ID" value="EFN67986.1"/>
    <property type="molecule type" value="Genomic_DNA"/>
</dbReference>
<feature type="compositionally biased region" description="Basic and acidic residues" evidence="1">
    <location>
        <begin position="56"/>
        <end position="70"/>
    </location>
</feature>
<accession>E2AF31</accession>
<protein>
    <submittedName>
        <fullName evidence="2">Uncharacterized protein</fullName>
    </submittedName>
</protein>
<dbReference type="InParanoid" id="E2AF31"/>
<reference evidence="2 3" key="1">
    <citation type="journal article" date="2010" name="Science">
        <title>Genomic comparison of the ants Camponotus floridanus and Harpegnathos saltator.</title>
        <authorList>
            <person name="Bonasio R."/>
            <person name="Zhang G."/>
            <person name="Ye C."/>
            <person name="Mutti N.S."/>
            <person name="Fang X."/>
            <person name="Qin N."/>
            <person name="Donahue G."/>
            <person name="Yang P."/>
            <person name="Li Q."/>
            <person name="Li C."/>
            <person name="Zhang P."/>
            <person name="Huang Z."/>
            <person name="Berger S.L."/>
            <person name="Reinberg D."/>
            <person name="Wang J."/>
            <person name="Liebig J."/>
        </authorList>
    </citation>
    <scope>NUCLEOTIDE SEQUENCE [LARGE SCALE GENOMIC DNA]</scope>
    <source>
        <strain evidence="3">C129</strain>
    </source>
</reference>
<name>E2AF31_CAMFO</name>